<dbReference type="EMBL" id="JAEPRB010000473">
    <property type="protein sequence ID" value="KAG2215947.1"/>
    <property type="molecule type" value="Genomic_DNA"/>
</dbReference>
<organism evidence="2 3">
    <name type="scientific">Circinella minor</name>
    <dbReference type="NCBI Taxonomy" id="1195481"/>
    <lineage>
        <taxon>Eukaryota</taxon>
        <taxon>Fungi</taxon>
        <taxon>Fungi incertae sedis</taxon>
        <taxon>Mucoromycota</taxon>
        <taxon>Mucoromycotina</taxon>
        <taxon>Mucoromycetes</taxon>
        <taxon>Mucorales</taxon>
        <taxon>Lichtheimiaceae</taxon>
        <taxon>Circinella</taxon>
    </lineage>
</organism>
<name>A0A8H7VEI8_9FUNG</name>
<feature type="region of interest" description="Disordered" evidence="1">
    <location>
        <begin position="129"/>
        <end position="165"/>
    </location>
</feature>
<evidence type="ECO:0000313" key="2">
    <source>
        <dbReference type="EMBL" id="KAG2215947.1"/>
    </source>
</evidence>
<dbReference type="AlphaFoldDB" id="A0A8H7VEI8"/>
<feature type="compositionally biased region" description="Low complexity" evidence="1">
    <location>
        <begin position="139"/>
        <end position="162"/>
    </location>
</feature>
<accession>A0A8H7VEI8</accession>
<sequence>MATSSQEGKENVSMTTTINLTMNTNSCNNDMMLIFLMNTTPYNVILFFTVLEAFVTSNKESKELTLANFVMKHKETIANSIKPGEDFRTHWSLLYSSIMRKHGKPLVPSNPDWDSISVLYVKNIITNQTSTTDPTPKDSYSGARSSSSSISSNNSSNSGSYSLQPNDKNKISETYATCPCHSFILDPWDQTWNDVFTEGDLNEIMTENAPEVLSLPAPLQRYMDKFSSATTLDQLREVALANPFHPIENPQLHWMEGSILKALDLLYYDIIHKYKSEADLMKRVWCFIDCAFDVGDVKVIAGEYVSKSSSARINSSRTLSGVEALERKKTGAKVDLLFTTAINEMGTAEAGKSTDTDTTKAAVEYGMKTPKVMKDMMYEMVTKNKSSLREIKTFGFIISGLQILPMIMDCPDGIVCRISRPEQYLCFPTSAKNFKSRMEALFRMVHTTKGNMEKLLDHLDAQPVDISFVRTGLPIPPSFTHTSDPSKKRKISNNKSSSSEPSSSSSS</sequence>
<keyword evidence="3" id="KW-1185">Reference proteome</keyword>
<evidence type="ECO:0000313" key="3">
    <source>
        <dbReference type="Proteomes" id="UP000646827"/>
    </source>
</evidence>
<dbReference type="Proteomes" id="UP000646827">
    <property type="component" value="Unassembled WGS sequence"/>
</dbReference>
<proteinExistence type="predicted"/>
<feature type="region of interest" description="Disordered" evidence="1">
    <location>
        <begin position="477"/>
        <end position="507"/>
    </location>
</feature>
<protein>
    <submittedName>
        <fullName evidence="2">Uncharacterized protein</fullName>
    </submittedName>
</protein>
<reference evidence="2 3" key="1">
    <citation type="submission" date="2020-12" db="EMBL/GenBank/DDBJ databases">
        <title>Metabolic potential, ecology and presence of endohyphal bacteria is reflected in genomic diversity of Mucoromycotina.</title>
        <authorList>
            <person name="Muszewska A."/>
            <person name="Okrasinska A."/>
            <person name="Steczkiewicz K."/>
            <person name="Drgas O."/>
            <person name="Orlowska M."/>
            <person name="Perlinska-Lenart U."/>
            <person name="Aleksandrzak-Piekarczyk T."/>
            <person name="Szatraj K."/>
            <person name="Zielenkiewicz U."/>
            <person name="Pilsyk S."/>
            <person name="Malc E."/>
            <person name="Mieczkowski P."/>
            <person name="Kruszewska J.S."/>
            <person name="Biernat P."/>
            <person name="Pawlowska J."/>
        </authorList>
    </citation>
    <scope>NUCLEOTIDE SEQUENCE [LARGE SCALE GENOMIC DNA]</scope>
    <source>
        <strain evidence="2 3">CBS 142.35</strain>
    </source>
</reference>
<comment type="caution">
    <text evidence="2">The sequence shown here is derived from an EMBL/GenBank/DDBJ whole genome shotgun (WGS) entry which is preliminary data.</text>
</comment>
<feature type="compositionally biased region" description="Low complexity" evidence="1">
    <location>
        <begin position="493"/>
        <end position="507"/>
    </location>
</feature>
<gene>
    <name evidence="2" type="ORF">INT45_001696</name>
</gene>
<evidence type="ECO:0000256" key="1">
    <source>
        <dbReference type="SAM" id="MobiDB-lite"/>
    </source>
</evidence>
<dbReference type="OrthoDB" id="2441193at2759"/>